<proteinExistence type="predicted"/>
<dbReference type="HOGENOM" id="CLU_069101_1_1_9"/>
<evidence type="ECO:0000256" key="8">
    <source>
        <dbReference type="ARBA" id="ARBA00023136"/>
    </source>
</evidence>
<keyword evidence="11" id="KW-1185">Reference proteome</keyword>
<feature type="transmembrane region" description="Helical" evidence="9">
    <location>
        <begin position="29"/>
        <end position="46"/>
    </location>
</feature>
<keyword evidence="3" id="KW-1003">Cell membrane</keyword>
<dbReference type="EMBL" id="CP003261">
    <property type="protein sequence ID" value="AGK98659.1"/>
    <property type="molecule type" value="Genomic_DNA"/>
</dbReference>
<dbReference type="GO" id="GO:0016740">
    <property type="term" value="F:transferase activity"/>
    <property type="evidence" value="ECO:0007669"/>
    <property type="project" value="UniProtKB-KW"/>
</dbReference>
<keyword evidence="2" id="KW-0813">Transport</keyword>
<protein>
    <submittedName>
        <fullName evidence="10">Phosphotransferase system, mannose/fructose/N-acetylgalactosamine-specific component IIC</fullName>
    </submittedName>
</protein>
<keyword evidence="7 9" id="KW-1133">Transmembrane helix</keyword>
<name>R4KDQ5_CLOPA</name>
<evidence type="ECO:0000256" key="6">
    <source>
        <dbReference type="ARBA" id="ARBA00022692"/>
    </source>
</evidence>
<feature type="transmembrane region" description="Helical" evidence="9">
    <location>
        <begin position="92"/>
        <end position="113"/>
    </location>
</feature>
<dbReference type="PATRIC" id="fig|86416.3.peg.3905"/>
<dbReference type="GO" id="GO:0005886">
    <property type="term" value="C:plasma membrane"/>
    <property type="evidence" value="ECO:0007669"/>
    <property type="project" value="UniProtKB-SubCell"/>
</dbReference>
<dbReference type="eggNOG" id="COG3715">
    <property type="taxonomic scope" value="Bacteria"/>
</dbReference>
<evidence type="ECO:0000256" key="2">
    <source>
        <dbReference type="ARBA" id="ARBA00022448"/>
    </source>
</evidence>
<keyword evidence="4" id="KW-0762">Sugar transport</keyword>
<comment type="subcellular location">
    <subcellularLocation>
        <location evidence="1">Cell membrane</location>
        <topology evidence="1">Multi-pass membrane protein</topology>
    </subcellularLocation>
</comment>
<evidence type="ECO:0000256" key="4">
    <source>
        <dbReference type="ARBA" id="ARBA00022597"/>
    </source>
</evidence>
<dbReference type="AlphaFoldDB" id="R4KDQ5"/>
<evidence type="ECO:0000256" key="3">
    <source>
        <dbReference type="ARBA" id="ARBA00022475"/>
    </source>
</evidence>
<keyword evidence="6 9" id="KW-0812">Transmembrane</keyword>
<dbReference type="GO" id="GO:0009401">
    <property type="term" value="P:phosphoenolpyruvate-dependent sugar phosphotransferase system"/>
    <property type="evidence" value="ECO:0007669"/>
    <property type="project" value="UniProtKB-KW"/>
</dbReference>
<feature type="transmembrane region" description="Helical" evidence="9">
    <location>
        <begin position="58"/>
        <end position="86"/>
    </location>
</feature>
<gene>
    <name evidence="10" type="ORF">Clopa_3910</name>
</gene>
<evidence type="ECO:0000313" key="10">
    <source>
        <dbReference type="EMBL" id="AGK98659.1"/>
    </source>
</evidence>
<dbReference type="PANTHER" id="PTHR32502:SF28">
    <property type="entry name" value="PHOSPHOTRANSFERASE SYSTEM SUGAR-SPECIFIC EIIC COMPONENT"/>
    <property type="match status" value="1"/>
</dbReference>
<keyword evidence="8 9" id="KW-0472">Membrane</keyword>
<dbReference type="RefSeq" id="WP_015616934.1">
    <property type="nucleotide sequence ID" value="NC_021182.1"/>
</dbReference>
<evidence type="ECO:0000256" key="1">
    <source>
        <dbReference type="ARBA" id="ARBA00004651"/>
    </source>
</evidence>
<dbReference type="STRING" id="86416.Clopa_3910"/>
<dbReference type="Proteomes" id="UP000013523">
    <property type="component" value="Chromosome"/>
</dbReference>
<dbReference type="PANTHER" id="PTHR32502">
    <property type="entry name" value="N-ACETYLGALACTOSAMINE PERMEASE II COMPONENT-RELATED"/>
    <property type="match status" value="1"/>
</dbReference>
<reference evidence="10 11" key="1">
    <citation type="submission" date="2012-01" db="EMBL/GenBank/DDBJ databases">
        <title>Complete sequence of chromosome of Clostridium pasteurianum BC1.</title>
        <authorList>
            <consortium name="US DOE Joint Genome Institute"/>
            <person name="Lucas S."/>
            <person name="Han J."/>
            <person name="Lapidus A."/>
            <person name="Cheng J.-F."/>
            <person name="Goodwin L."/>
            <person name="Pitluck S."/>
            <person name="Peters L."/>
            <person name="Mikhailova N."/>
            <person name="Teshima H."/>
            <person name="Detter J.C."/>
            <person name="Han C."/>
            <person name="Tapia R."/>
            <person name="Land M."/>
            <person name="Hauser L."/>
            <person name="Kyrpides N."/>
            <person name="Ivanova N."/>
            <person name="Pagani I."/>
            <person name="Dunn J."/>
            <person name="Taghavi S."/>
            <person name="Francis A."/>
            <person name="van der Lelie D."/>
            <person name="Woyke T."/>
        </authorList>
    </citation>
    <scope>NUCLEOTIDE SEQUENCE [LARGE SCALE GENOMIC DNA]</scope>
    <source>
        <strain evidence="10 11">BC1</strain>
    </source>
</reference>
<dbReference type="KEGG" id="cpas:Clopa_3910"/>
<dbReference type="InterPro" id="IPR004700">
    <property type="entry name" value="PTS_IIC_man"/>
</dbReference>
<accession>R4KDQ5</accession>
<dbReference type="InterPro" id="IPR050303">
    <property type="entry name" value="GatZ_KbaZ_carbometab"/>
</dbReference>
<organism evidence="10 11">
    <name type="scientific">Clostridium pasteurianum BC1</name>
    <dbReference type="NCBI Taxonomy" id="86416"/>
    <lineage>
        <taxon>Bacteria</taxon>
        <taxon>Bacillati</taxon>
        <taxon>Bacillota</taxon>
        <taxon>Clostridia</taxon>
        <taxon>Eubacteriales</taxon>
        <taxon>Clostridiaceae</taxon>
        <taxon>Clostridium</taxon>
    </lineage>
</organism>
<evidence type="ECO:0000313" key="11">
    <source>
        <dbReference type="Proteomes" id="UP000013523"/>
    </source>
</evidence>
<feature type="transmembrane region" description="Helical" evidence="9">
    <location>
        <begin position="176"/>
        <end position="199"/>
    </location>
</feature>
<feature type="transmembrane region" description="Helical" evidence="9">
    <location>
        <begin position="206"/>
        <end position="235"/>
    </location>
</feature>
<dbReference type="OrthoDB" id="9815089at2"/>
<dbReference type="Pfam" id="PF03609">
    <property type="entry name" value="EII-Sor"/>
    <property type="match status" value="1"/>
</dbReference>
<keyword evidence="5" id="KW-0598">Phosphotransferase system</keyword>
<keyword evidence="10" id="KW-0808">Transferase</keyword>
<dbReference type="PROSITE" id="PS51106">
    <property type="entry name" value="PTS_EIIC_TYPE_4"/>
    <property type="match status" value="1"/>
</dbReference>
<feature type="transmembrane region" description="Helical" evidence="9">
    <location>
        <begin position="139"/>
        <end position="164"/>
    </location>
</feature>
<evidence type="ECO:0000256" key="5">
    <source>
        <dbReference type="ARBA" id="ARBA00022683"/>
    </source>
</evidence>
<evidence type="ECO:0000256" key="9">
    <source>
        <dbReference type="SAM" id="Phobius"/>
    </source>
</evidence>
<evidence type="ECO:0000256" key="7">
    <source>
        <dbReference type="ARBA" id="ARBA00022989"/>
    </source>
</evidence>
<sequence>MTIAIIQMILIILLAFFMTIDQNGFVVITYYPVIMGFIVGLIMGDMKTAMIVAGTFQLMALGVASLGGSSVPNYGLATIVGAYIAIKTGQGIKAGLAIGLPVGMLGIQLDIIVKLVNNFIVHKAQTYANNREFKKMKNILYLGPVLFGLSTAIPTAICVIFGSQAVNFILNSVPKWVTNGLSIAGGILPVVGIAILLHYMPVKKYLMYILIGFALSAFLKMPILGVAIIGFGFAYNMFTKAASAPVSNTAVQGDDYDE</sequence>